<evidence type="ECO:0000313" key="2">
    <source>
        <dbReference type="EMBL" id="STT55516.1"/>
    </source>
</evidence>
<accession>A0A377WKZ3</accession>
<name>A0A377WKZ3_KLEPN</name>
<evidence type="ECO:0000256" key="1">
    <source>
        <dbReference type="SAM" id="MobiDB-lite"/>
    </source>
</evidence>
<dbReference type="AlphaFoldDB" id="A0A377WKZ3"/>
<dbReference type="PANTHER" id="PTHR32063:SF21">
    <property type="entry name" value="MULTIDRUG RESISTANCE PROTEIN MDTB"/>
    <property type="match status" value="1"/>
</dbReference>
<dbReference type="Proteomes" id="UP000254799">
    <property type="component" value="Unassembled WGS sequence"/>
</dbReference>
<dbReference type="GO" id="GO:0005886">
    <property type="term" value="C:plasma membrane"/>
    <property type="evidence" value="ECO:0007669"/>
    <property type="project" value="TreeGrafter"/>
</dbReference>
<reference evidence="2 3" key="1">
    <citation type="submission" date="2018-06" db="EMBL/GenBank/DDBJ databases">
        <authorList>
            <consortium name="Pathogen Informatics"/>
            <person name="Doyle S."/>
        </authorList>
    </citation>
    <scope>NUCLEOTIDE SEQUENCE [LARGE SCALE GENOMIC DNA]</scope>
    <source>
        <strain evidence="2 3">NCTC8849</strain>
    </source>
</reference>
<feature type="region of interest" description="Disordered" evidence="1">
    <location>
        <begin position="61"/>
        <end position="93"/>
    </location>
</feature>
<gene>
    <name evidence="2" type="primary">mdtC_2</name>
    <name evidence="2" type="ORF">NCTC8849_04132</name>
</gene>
<evidence type="ECO:0000313" key="3">
    <source>
        <dbReference type="Proteomes" id="UP000254799"/>
    </source>
</evidence>
<protein>
    <submittedName>
        <fullName evidence="2">Multidrug transporter MdtB</fullName>
    </submittedName>
</protein>
<dbReference type="EMBL" id="UGLC01000002">
    <property type="protein sequence ID" value="STT55516.1"/>
    <property type="molecule type" value="Genomic_DNA"/>
</dbReference>
<proteinExistence type="predicted"/>
<dbReference type="Pfam" id="PF00873">
    <property type="entry name" value="ACR_tran"/>
    <property type="match status" value="1"/>
</dbReference>
<dbReference type="Gene3D" id="3.30.70.1430">
    <property type="entry name" value="Multidrug efflux transporter AcrB pore domain"/>
    <property type="match status" value="1"/>
</dbReference>
<sequence length="93" mass="9722">MTSAITAPLERQFGQMSGLKQMSSQSSGGASVVTLQFQLTLPLDVAEQEVQAAINAATNLLPSDLPNPAGLQQGEPGGSADHDSRRHLLPPSR</sequence>
<dbReference type="GO" id="GO:0042910">
    <property type="term" value="F:xenobiotic transmembrane transporter activity"/>
    <property type="evidence" value="ECO:0007669"/>
    <property type="project" value="TreeGrafter"/>
</dbReference>
<dbReference type="SUPFAM" id="SSF82693">
    <property type="entry name" value="Multidrug efflux transporter AcrB pore domain, PN1, PN2, PC1 and PC2 subdomains"/>
    <property type="match status" value="1"/>
</dbReference>
<dbReference type="InterPro" id="IPR001036">
    <property type="entry name" value="Acrflvin-R"/>
</dbReference>
<organism evidence="2 3">
    <name type="scientific">Klebsiella pneumoniae</name>
    <dbReference type="NCBI Taxonomy" id="573"/>
    <lineage>
        <taxon>Bacteria</taxon>
        <taxon>Pseudomonadati</taxon>
        <taxon>Pseudomonadota</taxon>
        <taxon>Gammaproteobacteria</taxon>
        <taxon>Enterobacterales</taxon>
        <taxon>Enterobacteriaceae</taxon>
        <taxon>Klebsiella/Raoultella group</taxon>
        <taxon>Klebsiella</taxon>
        <taxon>Klebsiella pneumoniae complex</taxon>
    </lineage>
</organism>
<dbReference type="PANTHER" id="PTHR32063">
    <property type="match status" value="1"/>
</dbReference>